<keyword evidence="2" id="KW-1185">Reference proteome</keyword>
<proteinExistence type="predicted"/>
<dbReference type="AlphaFoldDB" id="A0A6G0YC29"/>
<sequence length="1140" mass="130700">MKNWSMKWVVAKFIDTKDYSVFPINWLVENETEKSVTSDDLNKAVKPKDSWTQYEIKILGGNKTYGKKKPYLIDNNFSKAWHVQVVTSDNEEPVAKKKCITPVTADSTDDEDIGFVIAPAISNSLLIGSQDMTFKDSIPQLSTTPIYADMSIIPSEPQSSTASSIYRNISITEPQSSTTQIYTDNMSITTDQHSAERSILEQVINLNILYKLIKWTGFKRKGLSIFIYQISNFEVYQDEFSSSEQSQLIISSNDANTSANTSLRTYEETQHGILKKILDETITHRLMNERMLSQISSLRSEVATLTSQMVPVLSNIPDKQFLDQFPFTSKVSVLECESKLNSDSDMNEKFQKMLCSVGGVDAKNNIRRILSKLFTNKFAIECSWTGRAFEKDATKFRIQELTLIAIMKSVIKNRYLQYSDSNFELDIQCWFRTAKTRFDREKQSENFGRSITSSRRVKNIGTISNRQFKRRLKNELETSNQTFNPIEVLKPSIEHSNNVKPTNAEISLEPLLNQHLQEEVMLPVMARASCNDISKRVQPIFEKEFTNEDSNQDLIKKLRKWCVNFNVSHGSANEILSILRSIGLKVPKDIRTILREHKANHPINEIQNGSYLDIGILNIIKPHLVKQIQHIPNNITIKLSFNIDGLPLAKSSKTQFWPILLSFVNLPIFVKKIFPVGIYHSYKSKPGNINEFFRPFIIELQNLLTCGIKIENKQINFEIVHIIADAPAKSFLLNVKNHNGYFSCNSCEIEGDYIEKRVCFLGVSAPLRSNESFRSKSNPEYHKDGVSPLIELPIDVTSTVVLDYMHCVCQGVMKRLLEFWIRGKKPVRIIEEKKSNISLSLFNLRKSVPSEFARLPRSLDDLEFWKATEFREILLYTGVIVLKSNLKKEFYEHFLLLVVSIRILCSNQISNENNNLALKLLRQFVENYSSHYGPQFINYNVHSLIHLPFYAHLHGSLDNFSAFKYENYLQILKKSMKCCRYPLSEIQNKISASEGEELIAVLTYDENNLIKSYKINENISNFGTIYYNQITLNSNNYILSCSNPKDQCIILDDGSIAIIQNIYKQNSKIDNTIHLSVVKILTINDLFIKPVPSRHVGIYLINTNCISSPYNIVLNTVKYKCFFSQLIDNQAVVISLCHNV</sequence>
<accession>A0A6G0YC29</accession>
<evidence type="ECO:0000313" key="2">
    <source>
        <dbReference type="Proteomes" id="UP000478052"/>
    </source>
</evidence>
<dbReference type="Proteomes" id="UP000478052">
    <property type="component" value="Unassembled WGS sequence"/>
</dbReference>
<dbReference type="InterPro" id="IPR004242">
    <property type="entry name" value="Transposase_21"/>
</dbReference>
<dbReference type="PANTHER" id="PTHR33053">
    <property type="entry name" value="PROTEIN, PUTATIVE-RELATED"/>
    <property type="match status" value="1"/>
</dbReference>
<name>A0A6G0YC29_APHCR</name>
<reference evidence="1 2" key="1">
    <citation type="submission" date="2019-08" db="EMBL/GenBank/DDBJ databases">
        <title>Whole genome of Aphis craccivora.</title>
        <authorList>
            <person name="Voronova N.V."/>
            <person name="Shulinski R.S."/>
            <person name="Bandarenka Y.V."/>
            <person name="Zhorov D.G."/>
            <person name="Warner D."/>
        </authorList>
    </citation>
    <scope>NUCLEOTIDE SEQUENCE [LARGE SCALE GENOMIC DNA]</scope>
    <source>
        <strain evidence="1">180601</strain>
        <tissue evidence="1">Whole Body</tissue>
    </source>
</reference>
<protein>
    <submittedName>
        <fullName evidence="1">Uncharacterized protein</fullName>
    </submittedName>
</protein>
<dbReference type="PANTHER" id="PTHR33053:SF25">
    <property type="entry name" value="TRANSPOSASE DOMAIN-CONTAINING PROTEIN"/>
    <property type="match status" value="1"/>
</dbReference>
<evidence type="ECO:0000313" key="1">
    <source>
        <dbReference type="EMBL" id="KAF0753086.1"/>
    </source>
</evidence>
<organism evidence="1 2">
    <name type="scientific">Aphis craccivora</name>
    <name type="common">Cowpea aphid</name>
    <dbReference type="NCBI Taxonomy" id="307492"/>
    <lineage>
        <taxon>Eukaryota</taxon>
        <taxon>Metazoa</taxon>
        <taxon>Ecdysozoa</taxon>
        <taxon>Arthropoda</taxon>
        <taxon>Hexapoda</taxon>
        <taxon>Insecta</taxon>
        <taxon>Pterygota</taxon>
        <taxon>Neoptera</taxon>
        <taxon>Paraneoptera</taxon>
        <taxon>Hemiptera</taxon>
        <taxon>Sternorrhyncha</taxon>
        <taxon>Aphidomorpha</taxon>
        <taxon>Aphidoidea</taxon>
        <taxon>Aphididae</taxon>
        <taxon>Aphidini</taxon>
        <taxon>Aphis</taxon>
        <taxon>Aphis</taxon>
    </lineage>
</organism>
<comment type="caution">
    <text evidence="1">The sequence shown here is derived from an EMBL/GenBank/DDBJ whole genome shotgun (WGS) entry which is preliminary data.</text>
</comment>
<dbReference type="OrthoDB" id="6619331at2759"/>
<gene>
    <name evidence="1" type="ORF">FWK35_00018321</name>
</gene>
<dbReference type="EMBL" id="VUJU01004842">
    <property type="protein sequence ID" value="KAF0753086.1"/>
    <property type="molecule type" value="Genomic_DNA"/>
</dbReference>
<dbReference type="Pfam" id="PF02992">
    <property type="entry name" value="Transposase_21"/>
    <property type="match status" value="1"/>
</dbReference>